<name>A0A9W6GHE5_9BACT</name>
<dbReference type="Proteomes" id="UP001144297">
    <property type="component" value="Unassembled WGS sequence"/>
</dbReference>
<comment type="caution">
    <text evidence="1">The sequence shown here is derived from an EMBL/GenBank/DDBJ whole genome shotgun (WGS) entry which is preliminary data.</text>
</comment>
<evidence type="ECO:0000313" key="1">
    <source>
        <dbReference type="EMBL" id="GLI53742.1"/>
    </source>
</evidence>
<organism evidence="1 2">
    <name type="scientific">Thermodesulfovibrio yellowstonii</name>
    <dbReference type="NCBI Taxonomy" id="28262"/>
    <lineage>
        <taxon>Bacteria</taxon>
        <taxon>Pseudomonadati</taxon>
        <taxon>Nitrospirota</taxon>
        <taxon>Thermodesulfovibrionia</taxon>
        <taxon>Thermodesulfovibrionales</taxon>
        <taxon>Thermodesulfovibrionaceae</taxon>
        <taxon>Thermodesulfovibrio</taxon>
    </lineage>
</organism>
<reference evidence="1" key="1">
    <citation type="submission" date="2022-12" db="EMBL/GenBank/DDBJ databases">
        <title>Reference genome sequencing for broad-spectrum identification of bacterial and archaeal isolates by mass spectrometry.</title>
        <authorList>
            <person name="Sekiguchi Y."/>
            <person name="Tourlousse D.M."/>
        </authorList>
    </citation>
    <scope>NUCLEOTIDE SEQUENCE</scope>
    <source>
        <strain evidence="1">TSL-P1</strain>
    </source>
</reference>
<gene>
    <name evidence="1" type="ORF">TISLANDTSLP1_14350</name>
</gene>
<accession>A0A9W6GHE5</accession>
<dbReference type="EMBL" id="BSDX01000001">
    <property type="protein sequence ID" value="GLI53742.1"/>
    <property type="molecule type" value="Genomic_DNA"/>
</dbReference>
<proteinExistence type="predicted"/>
<evidence type="ECO:0000313" key="2">
    <source>
        <dbReference type="Proteomes" id="UP001144297"/>
    </source>
</evidence>
<sequence>MEITIEKEELYKMIKTAVKEALEEELSERCLKNIADVSEEEMRDIIEGSPSREKKPAYVESIDI</sequence>
<keyword evidence="2" id="KW-1185">Reference proteome</keyword>
<dbReference type="AlphaFoldDB" id="A0A9W6GHE5"/>
<protein>
    <submittedName>
        <fullName evidence="1">Uncharacterized protein</fullName>
    </submittedName>
</protein>